<sequence>MIGLGYSPLIACFIFILITTLLTIPLIHGFNKKSLSAIIAILTGYIISIFIAYIFRNISQLGNTPGEEFRLLGIMYPNIGLSEILIASLFIGAVGALIDTAISISSAIFEAVEETAQTFKKVYKIGMEVGKDILGSMINTLLFAYIAAALPFLVLLSISQGSTLSEFLNMDFIALELTRTFIGAISLVILIPIVASISAYLLTKFKHHKI</sequence>
<proteinExistence type="predicted"/>
<evidence type="ECO:0008006" key="3">
    <source>
        <dbReference type="Google" id="ProtNLM"/>
    </source>
</evidence>
<keyword evidence="1" id="KW-0812">Transmembrane</keyword>
<dbReference type="PANTHER" id="PTHR41771:SF1">
    <property type="entry name" value="MEMBRANE PROTEIN"/>
    <property type="match status" value="1"/>
</dbReference>
<dbReference type="InterPro" id="IPR012507">
    <property type="entry name" value="YibE_F"/>
</dbReference>
<comment type="caution">
    <text evidence="2">The sequence shown here is derived from an EMBL/GenBank/DDBJ whole genome shotgun (WGS) entry which is preliminary data.</text>
</comment>
<organism evidence="2">
    <name type="scientific">marine sediment metagenome</name>
    <dbReference type="NCBI Taxonomy" id="412755"/>
    <lineage>
        <taxon>unclassified sequences</taxon>
        <taxon>metagenomes</taxon>
        <taxon>ecological metagenomes</taxon>
    </lineage>
</organism>
<protein>
    <recommendedName>
        <fullName evidence="3">YibE/F family protein</fullName>
    </recommendedName>
</protein>
<dbReference type="AlphaFoldDB" id="X0UII4"/>
<gene>
    <name evidence="2" type="ORF">S01H1_29189</name>
</gene>
<keyword evidence="1" id="KW-1133">Transmembrane helix</keyword>
<dbReference type="Pfam" id="PF07907">
    <property type="entry name" value="YibE_F"/>
    <property type="match status" value="1"/>
</dbReference>
<dbReference type="EMBL" id="BARS01017883">
    <property type="protein sequence ID" value="GAF88325.1"/>
    <property type="molecule type" value="Genomic_DNA"/>
</dbReference>
<name>X0UII4_9ZZZZ</name>
<feature type="transmembrane region" description="Helical" evidence="1">
    <location>
        <begin position="6"/>
        <end position="27"/>
    </location>
</feature>
<evidence type="ECO:0000256" key="1">
    <source>
        <dbReference type="SAM" id="Phobius"/>
    </source>
</evidence>
<feature type="transmembrane region" description="Helical" evidence="1">
    <location>
        <begin position="34"/>
        <end position="55"/>
    </location>
</feature>
<evidence type="ECO:0000313" key="2">
    <source>
        <dbReference type="EMBL" id="GAF88325.1"/>
    </source>
</evidence>
<feature type="transmembrane region" description="Helical" evidence="1">
    <location>
        <begin position="181"/>
        <end position="202"/>
    </location>
</feature>
<dbReference type="PANTHER" id="PTHR41771">
    <property type="entry name" value="MEMBRANE PROTEIN-RELATED"/>
    <property type="match status" value="1"/>
</dbReference>
<keyword evidence="1" id="KW-0472">Membrane</keyword>
<feature type="transmembrane region" description="Helical" evidence="1">
    <location>
        <begin position="141"/>
        <end position="161"/>
    </location>
</feature>
<reference evidence="2" key="1">
    <citation type="journal article" date="2014" name="Front. Microbiol.">
        <title>High frequency of phylogenetically diverse reductive dehalogenase-homologous genes in deep subseafloor sedimentary metagenomes.</title>
        <authorList>
            <person name="Kawai M."/>
            <person name="Futagami T."/>
            <person name="Toyoda A."/>
            <person name="Takaki Y."/>
            <person name="Nishi S."/>
            <person name="Hori S."/>
            <person name="Arai W."/>
            <person name="Tsubouchi T."/>
            <person name="Morono Y."/>
            <person name="Uchiyama I."/>
            <person name="Ito T."/>
            <person name="Fujiyama A."/>
            <person name="Inagaki F."/>
            <person name="Takami H."/>
        </authorList>
    </citation>
    <scope>NUCLEOTIDE SEQUENCE</scope>
    <source>
        <strain evidence="2">Expedition CK06-06</strain>
    </source>
</reference>
<accession>X0UII4</accession>
<feature type="transmembrane region" description="Helical" evidence="1">
    <location>
        <begin position="75"/>
        <end position="98"/>
    </location>
</feature>